<dbReference type="Gene3D" id="3.40.1280.10">
    <property type="match status" value="1"/>
</dbReference>
<reference evidence="13" key="1">
    <citation type="submission" date="2016-10" db="EMBL/GenBank/DDBJ databases">
        <title>Sequence of Gallionella enrichment culture.</title>
        <authorList>
            <person name="Poehlein A."/>
            <person name="Muehling M."/>
            <person name="Daniel R."/>
        </authorList>
    </citation>
    <scope>NUCLEOTIDE SEQUENCE</scope>
</reference>
<dbReference type="InterPro" id="IPR015947">
    <property type="entry name" value="PUA-like_sf"/>
</dbReference>
<evidence type="ECO:0000256" key="9">
    <source>
        <dbReference type="ARBA" id="ARBA00025699"/>
    </source>
</evidence>
<proteinExistence type="inferred from homology"/>
<evidence type="ECO:0000256" key="10">
    <source>
        <dbReference type="ARBA" id="ARBA00047944"/>
    </source>
</evidence>
<name>A0A1J5SI53_9ZZZZ</name>
<dbReference type="NCBIfam" id="TIGR00046">
    <property type="entry name" value="RsmE family RNA methyltransferase"/>
    <property type="match status" value="1"/>
</dbReference>
<comment type="caution">
    <text evidence="13">The sequence shown here is derived from an EMBL/GenBank/DDBJ whole genome shotgun (WGS) entry which is preliminary data.</text>
</comment>
<comment type="catalytic activity">
    <reaction evidence="10">
        <text>uridine(1498) in 16S rRNA + S-adenosyl-L-methionine = N(3)-methyluridine(1498) in 16S rRNA + S-adenosyl-L-homocysteine + H(+)</text>
        <dbReference type="Rhea" id="RHEA:42920"/>
        <dbReference type="Rhea" id="RHEA-COMP:10283"/>
        <dbReference type="Rhea" id="RHEA-COMP:10284"/>
        <dbReference type="ChEBI" id="CHEBI:15378"/>
        <dbReference type="ChEBI" id="CHEBI:57856"/>
        <dbReference type="ChEBI" id="CHEBI:59789"/>
        <dbReference type="ChEBI" id="CHEBI:65315"/>
        <dbReference type="ChEBI" id="CHEBI:74502"/>
        <dbReference type="EC" id="2.1.1.193"/>
    </reaction>
</comment>
<evidence type="ECO:0000256" key="4">
    <source>
        <dbReference type="ARBA" id="ARBA00022490"/>
    </source>
</evidence>
<dbReference type="SUPFAM" id="SSF88697">
    <property type="entry name" value="PUA domain-like"/>
    <property type="match status" value="1"/>
</dbReference>
<evidence type="ECO:0000256" key="1">
    <source>
        <dbReference type="ARBA" id="ARBA00004496"/>
    </source>
</evidence>
<dbReference type="Pfam" id="PF20260">
    <property type="entry name" value="PUA_4"/>
    <property type="match status" value="1"/>
</dbReference>
<organism evidence="13">
    <name type="scientific">mine drainage metagenome</name>
    <dbReference type="NCBI Taxonomy" id="410659"/>
    <lineage>
        <taxon>unclassified sequences</taxon>
        <taxon>metagenomes</taxon>
        <taxon>ecological metagenomes</taxon>
    </lineage>
</organism>
<dbReference type="AlphaFoldDB" id="A0A1J5SI53"/>
<dbReference type="GO" id="GO:0070042">
    <property type="term" value="F:rRNA (uridine-N3-)-methyltransferase activity"/>
    <property type="evidence" value="ECO:0007669"/>
    <property type="project" value="TreeGrafter"/>
</dbReference>
<feature type="domain" description="Ribosomal RNA small subunit methyltransferase E methyltransferase" evidence="11">
    <location>
        <begin position="78"/>
        <end position="238"/>
    </location>
</feature>
<dbReference type="Pfam" id="PF04452">
    <property type="entry name" value="Methyltrans_RNA"/>
    <property type="match status" value="1"/>
</dbReference>
<evidence type="ECO:0000259" key="11">
    <source>
        <dbReference type="Pfam" id="PF04452"/>
    </source>
</evidence>
<gene>
    <name evidence="13" type="primary">rsmE_8</name>
    <name evidence="13" type="ORF">GALL_182020</name>
</gene>
<dbReference type="GO" id="GO:0070475">
    <property type="term" value="P:rRNA base methylation"/>
    <property type="evidence" value="ECO:0007669"/>
    <property type="project" value="TreeGrafter"/>
</dbReference>
<protein>
    <recommendedName>
        <fullName evidence="3">16S rRNA (uracil(1498)-N(3))-methyltransferase</fullName>
        <ecNumber evidence="3">2.1.1.193</ecNumber>
    </recommendedName>
</protein>
<evidence type="ECO:0000256" key="6">
    <source>
        <dbReference type="ARBA" id="ARBA00022603"/>
    </source>
</evidence>
<dbReference type="InterPro" id="IPR006700">
    <property type="entry name" value="RsmE"/>
</dbReference>
<dbReference type="InterPro" id="IPR046886">
    <property type="entry name" value="RsmE_MTase_dom"/>
</dbReference>
<dbReference type="GO" id="GO:0005737">
    <property type="term" value="C:cytoplasm"/>
    <property type="evidence" value="ECO:0007669"/>
    <property type="project" value="UniProtKB-SubCell"/>
</dbReference>
<dbReference type="InterPro" id="IPR029026">
    <property type="entry name" value="tRNA_m1G_MTases_N"/>
</dbReference>
<dbReference type="Gene3D" id="2.40.240.20">
    <property type="entry name" value="Hypothetical PUA domain-like, domain 1"/>
    <property type="match status" value="1"/>
</dbReference>
<evidence type="ECO:0000313" key="13">
    <source>
        <dbReference type="EMBL" id="OIQ99805.1"/>
    </source>
</evidence>
<keyword evidence="7 13" id="KW-0808">Transferase</keyword>
<evidence type="ECO:0000256" key="2">
    <source>
        <dbReference type="ARBA" id="ARBA00005528"/>
    </source>
</evidence>
<dbReference type="EC" id="2.1.1.193" evidence="3"/>
<comment type="similarity">
    <text evidence="2">Belongs to the RNA methyltransferase RsmE family.</text>
</comment>
<dbReference type="PANTHER" id="PTHR30027:SF3">
    <property type="entry name" value="16S RRNA (URACIL(1498)-N(3))-METHYLTRANSFERASE"/>
    <property type="match status" value="1"/>
</dbReference>
<keyword evidence="5" id="KW-0698">rRNA processing</keyword>
<evidence type="ECO:0000256" key="8">
    <source>
        <dbReference type="ARBA" id="ARBA00022691"/>
    </source>
</evidence>
<accession>A0A1J5SI53</accession>
<dbReference type="NCBIfam" id="NF008692">
    <property type="entry name" value="PRK11713.1-5"/>
    <property type="match status" value="1"/>
</dbReference>
<dbReference type="SUPFAM" id="SSF75217">
    <property type="entry name" value="alpha/beta knot"/>
    <property type="match status" value="1"/>
</dbReference>
<evidence type="ECO:0000256" key="7">
    <source>
        <dbReference type="ARBA" id="ARBA00022679"/>
    </source>
</evidence>
<dbReference type="CDD" id="cd18084">
    <property type="entry name" value="RsmE-like"/>
    <property type="match status" value="1"/>
</dbReference>
<dbReference type="PIRSF" id="PIRSF015601">
    <property type="entry name" value="MTase_slr0722"/>
    <property type="match status" value="1"/>
</dbReference>
<keyword evidence="8" id="KW-0949">S-adenosyl-L-methionine</keyword>
<dbReference type="EMBL" id="MLJW01000102">
    <property type="protein sequence ID" value="OIQ99805.1"/>
    <property type="molecule type" value="Genomic_DNA"/>
</dbReference>
<comment type="subcellular location">
    <subcellularLocation>
        <location evidence="1">Cytoplasm</location>
    </subcellularLocation>
</comment>
<comment type="function">
    <text evidence="9">Specifically methylates the N3 position of the uracil ring of uridine 1498 (m3U1498) in 16S rRNA. Acts on the fully assembled 30S ribosomal subunit.</text>
</comment>
<dbReference type="PANTHER" id="PTHR30027">
    <property type="entry name" value="RIBOSOMAL RNA SMALL SUBUNIT METHYLTRANSFERASE E"/>
    <property type="match status" value="1"/>
</dbReference>
<dbReference type="InterPro" id="IPR029028">
    <property type="entry name" value="Alpha/beta_knot_MTases"/>
</dbReference>
<keyword evidence="4" id="KW-0963">Cytoplasm</keyword>
<keyword evidence="6 13" id="KW-0489">Methyltransferase</keyword>
<sequence length="245" mass="26039">MSAPRFYCPPPLPPSSNYELPPEAAHHASRVLRLRVGDAVQIFDGLGNAFDAAIDSIQGKHVVLGNLQAVPGREGSGLQIALAQAMCTSEKMDWVVQKATELGAAEIVPVQTLRSVAKLTGSRAEKRADHWRNVAISACEQCGRDTLPQLHQPQELGTWLNGMRQEAGGKFILLPGGTSKLQGQPRPQGRATLLIGPEGGFTAGEADLARQAGFAPILLGPRVLRTETAAIAGIAALQTLWGDFN</sequence>
<feature type="domain" description="Ribosomal RNA small subunit methyltransferase E PUA-like" evidence="12">
    <location>
        <begin position="21"/>
        <end position="63"/>
    </location>
</feature>
<evidence type="ECO:0000259" key="12">
    <source>
        <dbReference type="Pfam" id="PF20260"/>
    </source>
</evidence>
<evidence type="ECO:0000256" key="5">
    <source>
        <dbReference type="ARBA" id="ARBA00022552"/>
    </source>
</evidence>
<dbReference type="InterPro" id="IPR046887">
    <property type="entry name" value="RsmE_PUA-like"/>
</dbReference>
<evidence type="ECO:0000256" key="3">
    <source>
        <dbReference type="ARBA" id="ARBA00012328"/>
    </source>
</evidence>